<comment type="subcellular location">
    <subcellularLocation>
        <location evidence="1">Cell envelope</location>
    </subcellularLocation>
</comment>
<keyword evidence="4" id="KW-0472">Membrane</keyword>
<evidence type="ECO:0000256" key="3">
    <source>
        <dbReference type="ARBA" id="ARBA00023054"/>
    </source>
</evidence>
<reference evidence="7 9" key="2">
    <citation type="submission" date="2018-06" db="EMBL/GenBank/DDBJ databases">
        <authorList>
            <consortium name="Pathogen Informatics"/>
            <person name="Doyle S."/>
        </authorList>
    </citation>
    <scope>NUCLEOTIDE SEQUENCE [LARGE SCALE GENOMIC DNA]</scope>
    <source>
        <strain evidence="7 9">NCTC12239</strain>
    </source>
</reference>
<evidence type="ECO:0000256" key="4">
    <source>
        <dbReference type="SAM" id="Phobius"/>
    </source>
</evidence>
<evidence type="ECO:0000313" key="6">
    <source>
        <dbReference type="EMBL" id="KTD38794.1"/>
    </source>
</evidence>
<protein>
    <submittedName>
        <fullName evidence="7">Hemolysin D</fullName>
    </submittedName>
</protein>
<evidence type="ECO:0000313" key="8">
    <source>
        <dbReference type="Proteomes" id="UP000054985"/>
    </source>
</evidence>
<dbReference type="EMBL" id="UGOG01000001">
    <property type="protein sequence ID" value="STX63786.1"/>
    <property type="molecule type" value="Genomic_DNA"/>
</dbReference>
<keyword evidence="4" id="KW-0812">Transmembrane</keyword>
<dbReference type="InterPro" id="IPR050465">
    <property type="entry name" value="UPF0194_transport"/>
</dbReference>
<reference evidence="6 8" key="1">
    <citation type="submission" date="2015-11" db="EMBL/GenBank/DDBJ databases">
        <title>Genomic analysis of 38 Legionella species identifies large and diverse effector repertoires.</title>
        <authorList>
            <person name="Burstein D."/>
            <person name="Amaro F."/>
            <person name="Zusman T."/>
            <person name="Lifshitz Z."/>
            <person name="Cohen O."/>
            <person name="Gilbert J.A."/>
            <person name="Pupko T."/>
            <person name="Shuman H.A."/>
            <person name="Segal G."/>
        </authorList>
    </citation>
    <scope>NUCLEOTIDE SEQUENCE [LARGE SCALE GENOMIC DNA]</scope>
    <source>
        <strain evidence="6 8">ATCC 43877</strain>
    </source>
</reference>
<dbReference type="Pfam" id="PF25917">
    <property type="entry name" value="BSH_RND"/>
    <property type="match status" value="1"/>
</dbReference>
<sequence length="358" mass="40474">MLRENKLIVAATSLPTKFFCLFTVTCTNIKNSPQLKNTSYKHRMIMHLKSLFIIFMIIILNSCGSNEHGQFEGYVEGENIYLASPFYGVLMHLAVQRGQKVNKGQLLYSLDPNPQLMNISQIKGELSQAQSQLTDLKKPRRLQEIEAIEAQIEQTNAQITLADLRVSRYQKLVDKQASDKDSLDAALAYLQQQKELKMQYEANLALAKLGSRDDLITAQQGVVDSLIAKMNISQWELSQKTIYAPADGVIFDTYYRTGEYVAAQQSVLSLLTPENIRIEFFVPLEYLARLKVGQNISFDCEGCQNTNLAVINYISPDAEFLPPLVYSRDNNSKLVFRVKARIMNPTSFKPGQPVMVNL</sequence>
<dbReference type="SUPFAM" id="SSF111369">
    <property type="entry name" value="HlyD-like secretion proteins"/>
    <property type="match status" value="2"/>
</dbReference>
<keyword evidence="8" id="KW-1185">Reference proteome</keyword>
<organism evidence="7 9">
    <name type="scientific">Legionella moravica</name>
    <dbReference type="NCBI Taxonomy" id="39962"/>
    <lineage>
        <taxon>Bacteria</taxon>
        <taxon>Pseudomonadati</taxon>
        <taxon>Pseudomonadota</taxon>
        <taxon>Gammaproteobacteria</taxon>
        <taxon>Legionellales</taxon>
        <taxon>Legionellaceae</taxon>
        <taxon>Legionella</taxon>
    </lineage>
</organism>
<dbReference type="STRING" id="39962.Lmor_0197"/>
<proteinExistence type="inferred from homology"/>
<dbReference type="EMBL" id="LNYN01000006">
    <property type="protein sequence ID" value="KTD38794.1"/>
    <property type="molecule type" value="Genomic_DNA"/>
</dbReference>
<dbReference type="GO" id="GO:0030313">
    <property type="term" value="C:cell envelope"/>
    <property type="evidence" value="ECO:0007669"/>
    <property type="project" value="UniProtKB-SubCell"/>
</dbReference>
<dbReference type="OrthoDB" id="8558741at2"/>
<evidence type="ECO:0000256" key="1">
    <source>
        <dbReference type="ARBA" id="ARBA00004196"/>
    </source>
</evidence>
<name>A0A378JZF2_9GAMM</name>
<dbReference type="InterPro" id="IPR058625">
    <property type="entry name" value="MdtA-like_BSH"/>
</dbReference>
<evidence type="ECO:0000313" key="9">
    <source>
        <dbReference type="Proteomes" id="UP000254040"/>
    </source>
</evidence>
<evidence type="ECO:0000256" key="2">
    <source>
        <dbReference type="ARBA" id="ARBA00009477"/>
    </source>
</evidence>
<dbReference type="Gene3D" id="2.40.50.100">
    <property type="match status" value="1"/>
</dbReference>
<keyword evidence="3" id="KW-0175">Coiled coil</keyword>
<accession>A0A378JZF2</accession>
<feature type="transmembrane region" description="Helical" evidence="4">
    <location>
        <begin position="44"/>
        <end position="62"/>
    </location>
</feature>
<dbReference type="Proteomes" id="UP000054985">
    <property type="component" value="Unassembled WGS sequence"/>
</dbReference>
<dbReference type="Gene3D" id="2.40.30.170">
    <property type="match status" value="1"/>
</dbReference>
<dbReference type="Gene3D" id="1.10.287.470">
    <property type="entry name" value="Helix hairpin bin"/>
    <property type="match status" value="1"/>
</dbReference>
<dbReference type="PANTHER" id="PTHR32347">
    <property type="entry name" value="EFFLUX SYSTEM COMPONENT YKNX-RELATED"/>
    <property type="match status" value="1"/>
</dbReference>
<gene>
    <name evidence="6" type="ORF">Lmor_0197</name>
    <name evidence="7" type="ORF">NCTC12239_02734</name>
</gene>
<evidence type="ECO:0000259" key="5">
    <source>
        <dbReference type="Pfam" id="PF25917"/>
    </source>
</evidence>
<keyword evidence="4" id="KW-1133">Transmembrane helix</keyword>
<comment type="similarity">
    <text evidence="2">Belongs to the membrane fusion protein (MFP) (TC 8.A.1) family.</text>
</comment>
<dbReference type="PANTHER" id="PTHR32347:SF23">
    <property type="entry name" value="BLL5650 PROTEIN"/>
    <property type="match status" value="1"/>
</dbReference>
<feature type="domain" description="Multidrug resistance protein MdtA-like barrel-sandwich hybrid" evidence="5">
    <location>
        <begin position="88"/>
        <end position="266"/>
    </location>
</feature>
<dbReference type="Proteomes" id="UP000254040">
    <property type="component" value="Unassembled WGS sequence"/>
</dbReference>
<evidence type="ECO:0000313" key="7">
    <source>
        <dbReference type="EMBL" id="STX63786.1"/>
    </source>
</evidence>
<dbReference type="AlphaFoldDB" id="A0A378JZF2"/>